<keyword evidence="3" id="KW-1185">Reference proteome</keyword>
<dbReference type="NCBIfam" id="TIGR01200">
    <property type="entry name" value="GLPGLI"/>
    <property type="match status" value="1"/>
</dbReference>
<dbReference type="InterPro" id="IPR005901">
    <property type="entry name" value="GLPGLI"/>
</dbReference>
<proteinExistence type="predicted"/>
<accession>A0A0D5YUB5</accession>
<dbReference type="KEGG" id="mlt:VC82_1871"/>
<dbReference type="RefSeq" id="WP_084598186.1">
    <property type="nucleotide sequence ID" value="NZ_CP011071.1"/>
</dbReference>
<organism evidence="2 3">
    <name type="scientific">Flagellimonas lutaonensis</name>
    <dbReference type="NCBI Taxonomy" id="516051"/>
    <lineage>
        <taxon>Bacteria</taxon>
        <taxon>Pseudomonadati</taxon>
        <taxon>Bacteroidota</taxon>
        <taxon>Flavobacteriia</taxon>
        <taxon>Flavobacteriales</taxon>
        <taxon>Flavobacteriaceae</taxon>
        <taxon>Flagellimonas</taxon>
    </lineage>
</organism>
<dbReference type="Pfam" id="PF09697">
    <property type="entry name" value="Porph_ging"/>
    <property type="match status" value="1"/>
</dbReference>
<dbReference type="HOGENOM" id="CLU_085659_0_1_10"/>
<evidence type="ECO:0008006" key="4">
    <source>
        <dbReference type="Google" id="ProtNLM"/>
    </source>
</evidence>
<dbReference type="PATRIC" id="fig|516051.4.peg.1928"/>
<protein>
    <recommendedName>
        <fullName evidence="4">GLPGLI family protein</fullName>
    </recommendedName>
</protein>
<gene>
    <name evidence="2" type="ORF">VC82_1871</name>
</gene>
<reference evidence="2 3" key="1">
    <citation type="submission" date="2015-03" db="EMBL/GenBank/DDBJ databases">
        <title>Complete genome sequence of Muricauda lutaonensis CC-HSB-11T, isolated from a coastal hot spring.</title>
        <authorList>
            <person name="Kim K.M."/>
        </authorList>
    </citation>
    <scope>NUCLEOTIDE SEQUENCE [LARGE SCALE GENOMIC DNA]</scope>
    <source>
        <strain evidence="2 3">CC-HSB-11</strain>
    </source>
</reference>
<dbReference type="OrthoDB" id="1429333at2"/>
<evidence type="ECO:0000313" key="3">
    <source>
        <dbReference type="Proteomes" id="UP000032726"/>
    </source>
</evidence>
<feature type="signal peptide" evidence="1">
    <location>
        <begin position="1"/>
        <end position="22"/>
    </location>
</feature>
<sequence>MFRTFCSFAIFLFITTYTTLTAQSSSNKLSVVYKKSINASIDTANIGKYKSSISNFNRLLKDNAEEVSYKLTINGHHSIFIPAKSLASDYESNNFRELSTSFGGTKGSFYINRRDSIYFTKKHFSGQDFRVTLKPKKWEISKETKLICGFKCQKATSVDKIKNSKGEFVFDITAWFCTDLPSFFGPAGYFGLPGLILELDNGKIKLTATKIMFDDSGDIMVKPFKKGIMLSEQEYDSIVEKTAESFFKRQ</sequence>
<dbReference type="STRING" id="516051.VC82_1871"/>
<dbReference type="Proteomes" id="UP000032726">
    <property type="component" value="Chromosome"/>
</dbReference>
<name>A0A0D5YUB5_9FLAO</name>
<keyword evidence="1" id="KW-0732">Signal</keyword>
<evidence type="ECO:0000256" key="1">
    <source>
        <dbReference type="SAM" id="SignalP"/>
    </source>
</evidence>
<evidence type="ECO:0000313" key="2">
    <source>
        <dbReference type="EMBL" id="AKA35476.1"/>
    </source>
</evidence>
<feature type="chain" id="PRO_5002300324" description="GLPGLI family protein" evidence="1">
    <location>
        <begin position="23"/>
        <end position="250"/>
    </location>
</feature>
<dbReference type="AlphaFoldDB" id="A0A0D5YUB5"/>
<dbReference type="EMBL" id="CP011071">
    <property type="protein sequence ID" value="AKA35476.1"/>
    <property type="molecule type" value="Genomic_DNA"/>
</dbReference>